<reference evidence="2" key="2">
    <citation type="submission" date="2013-10" db="EMBL/GenBank/DDBJ databases">
        <authorList>
            <person name="Aslett M."/>
        </authorList>
    </citation>
    <scope>NUCLEOTIDE SEQUENCE [LARGE SCALE GENOMIC DNA]</scope>
    <source>
        <strain evidence="2">Weybridge</strain>
    </source>
</reference>
<keyword evidence="3" id="KW-1185">Reference proteome</keyword>
<dbReference type="InterPro" id="IPR052842">
    <property type="entry name" value="ER_Co-chaperone"/>
</dbReference>
<name>U6MAU2_EIMMA</name>
<dbReference type="Proteomes" id="UP000030763">
    <property type="component" value="Unassembled WGS sequence"/>
</dbReference>
<dbReference type="Gene3D" id="3.40.30.10">
    <property type="entry name" value="Glutaredoxin"/>
    <property type="match status" value="1"/>
</dbReference>
<gene>
    <name evidence="2" type="ORF">EMWEY_00060140</name>
</gene>
<dbReference type="VEuPathDB" id="ToxoDB:EMWEY_00060140"/>
<proteinExistence type="predicted"/>
<reference evidence="2" key="1">
    <citation type="submission" date="2013-10" db="EMBL/GenBank/DDBJ databases">
        <title>Genomic analysis of the causative agents of coccidiosis in chickens.</title>
        <authorList>
            <person name="Reid A.J."/>
            <person name="Blake D."/>
            <person name="Billington K."/>
            <person name="Browne H."/>
            <person name="Dunn M."/>
            <person name="Hung S."/>
            <person name="Kawahara F."/>
            <person name="Miranda-Saavedra D."/>
            <person name="Mourier T."/>
            <person name="Nagra H."/>
            <person name="Otto T.D."/>
            <person name="Rawlings N."/>
            <person name="Sanchez A."/>
            <person name="Sanders M."/>
            <person name="Subramaniam C."/>
            <person name="Tay Y."/>
            <person name="Dear P."/>
            <person name="Doerig C."/>
            <person name="Gruber A."/>
            <person name="Parkinson J."/>
            <person name="Shirley M."/>
            <person name="Wan K.L."/>
            <person name="Berriman M."/>
            <person name="Tomley F."/>
            <person name="Pain A."/>
        </authorList>
    </citation>
    <scope>NUCLEOTIDE SEQUENCE [LARGE SCALE GENOMIC DNA]</scope>
    <source>
        <strain evidence="2">Weybridge</strain>
    </source>
</reference>
<evidence type="ECO:0000259" key="1">
    <source>
        <dbReference type="Pfam" id="PF24541"/>
    </source>
</evidence>
<dbReference type="GeneID" id="25340000"/>
<evidence type="ECO:0000313" key="3">
    <source>
        <dbReference type="Proteomes" id="UP000030763"/>
    </source>
</evidence>
<dbReference type="PANTHER" id="PTHR45184:SF1">
    <property type="entry name" value="DNAJ PROTEIN ERDJ3A"/>
    <property type="match status" value="1"/>
</dbReference>
<accession>U6MAU2</accession>
<dbReference type="SUPFAM" id="SSF52833">
    <property type="entry name" value="Thioredoxin-like"/>
    <property type="match status" value="1"/>
</dbReference>
<dbReference type="OrthoDB" id="445556at2759"/>
<dbReference type="Pfam" id="PF24541">
    <property type="entry name" value="Thioredox_PDIA6_C"/>
    <property type="match status" value="1"/>
</dbReference>
<organism evidence="2 3">
    <name type="scientific">Eimeria maxima</name>
    <name type="common">Coccidian parasite</name>
    <dbReference type="NCBI Taxonomy" id="5804"/>
    <lineage>
        <taxon>Eukaryota</taxon>
        <taxon>Sar</taxon>
        <taxon>Alveolata</taxon>
        <taxon>Apicomplexa</taxon>
        <taxon>Conoidasida</taxon>
        <taxon>Coccidia</taxon>
        <taxon>Eucoccidiorida</taxon>
        <taxon>Eimeriorina</taxon>
        <taxon>Eimeriidae</taxon>
        <taxon>Eimeria</taxon>
    </lineage>
</organism>
<dbReference type="RefSeq" id="XP_013336813.1">
    <property type="nucleotide sequence ID" value="XM_013481359.1"/>
</dbReference>
<protein>
    <submittedName>
        <fullName evidence="2">DnaJ domain-containing protein, putative</fullName>
    </submittedName>
</protein>
<feature type="non-terminal residue" evidence="2">
    <location>
        <position position="1"/>
    </location>
</feature>
<dbReference type="AlphaFoldDB" id="U6MAU2"/>
<sequence>FCIILILPTKTAALGSAREVYTGMKELANKYKTDPVKLVYITADKNPDFASAFGFVSGSKEELLIAYRPKRKRYERLSPPLTKASVEEFIDKVLGGLQLQQKINKDPSSAVRTPYHDEL</sequence>
<evidence type="ECO:0000313" key="2">
    <source>
        <dbReference type="EMBL" id="CDJ60168.1"/>
    </source>
</evidence>
<dbReference type="InterPro" id="IPR057305">
    <property type="entry name" value="Thioredox_PDIA6_C"/>
</dbReference>
<dbReference type="EMBL" id="HG721437">
    <property type="protein sequence ID" value="CDJ60168.1"/>
    <property type="molecule type" value="Genomic_DNA"/>
</dbReference>
<feature type="domain" description="PDIA6-like C-terminal thioredoxin-like" evidence="1">
    <location>
        <begin position="2"/>
        <end position="94"/>
    </location>
</feature>
<dbReference type="PANTHER" id="PTHR45184">
    <property type="entry name" value="DNAJ PROTEIN ERDJ3A"/>
    <property type="match status" value="1"/>
</dbReference>
<dbReference type="InterPro" id="IPR036249">
    <property type="entry name" value="Thioredoxin-like_sf"/>
</dbReference>